<comment type="caution">
    <text evidence="1">The sequence shown here is derived from an EMBL/GenBank/DDBJ whole genome shotgun (WGS) entry which is preliminary data.</text>
</comment>
<protein>
    <recommendedName>
        <fullName evidence="3">Translation initiation factor 2</fullName>
    </recommendedName>
</protein>
<dbReference type="RefSeq" id="WP_107935283.1">
    <property type="nucleotide sequence ID" value="NZ_CP085009.1"/>
</dbReference>
<reference evidence="1 2" key="1">
    <citation type="submission" date="2018-06" db="EMBL/GenBank/DDBJ databases">
        <title>Genomic Encyclopedia of Archaeal and Bacterial Type Strains, Phase II (KMG-II): from individual species to whole genera.</title>
        <authorList>
            <person name="Goeker M."/>
        </authorList>
    </citation>
    <scope>NUCLEOTIDE SEQUENCE [LARGE SCALE GENOMIC DNA]</scope>
    <source>
        <strain evidence="1 2">KACC 16626</strain>
    </source>
</reference>
<organism evidence="1 2">
    <name type="scientific">Ureibacillus chungkukjangi</name>
    <dbReference type="NCBI Taxonomy" id="1202712"/>
    <lineage>
        <taxon>Bacteria</taxon>
        <taxon>Bacillati</taxon>
        <taxon>Bacillota</taxon>
        <taxon>Bacilli</taxon>
        <taxon>Bacillales</taxon>
        <taxon>Caryophanaceae</taxon>
        <taxon>Ureibacillus</taxon>
    </lineage>
</organism>
<dbReference type="OrthoDB" id="2740326at2"/>
<evidence type="ECO:0000313" key="1">
    <source>
        <dbReference type="EMBL" id="PYF05890.1"/>
    </source>
</evidence>
<evidence type="ECO:0008006" key="3">
    <source>
        <dbReference type="Google" id="ProtNLM"/>
    </source>
</evidence>
<accession>A0A318TQ03</accession>
<name>A0A318TQ03_9BACL</name>
<evidence type="ECO:0000313" key="2">
    <source>
        <dbReference type="Proteomes" id="UP000247416"/>
    </source>
</evidence>
<sequence>MVNRNQSQGQNRNQIQSQYQLQTNVDNANSVMSEEEFIAKLSTLAGVIQTVGGIMSTAASFLALQKFQRDIIIDDEPQGTGTSANDDRINELEKQIQYLMKEIEDLKGRQP</sequence>
<dbReference type="Proteomes" id="UP000247416">
    <property type="component" value="Unassembled WGS sequence"/>
</dbReference>
<gene>
    <name evidence="1" type="ORF">BJ095_11469</name>
</gene>
<dbReference type="AlphaFoldDB" id="A0A318TQ03"/>
<proteinExistence type="predicted"/>
<keyword evidence="2" id="KW-1185">Reference proteome</keyword>
<dbReference type="EMBL" id="QJTJ01000014">
    <property type="protein sequence ID" value="PYF05890.1"/>
    <property type="molecule type" value="Genomic_DNA"/>
</dbReference>